<sequence length="379" mass="43344">MVIGIDIRVLGSHAKSGIEEYTENLLSHILSLNGNIRFKLFYSSLRKEPLNYDWIRLPNVELYRLKIPNKLLFVANSFLGYPRVDELIGGVDVFFSPHFLLTAVTPECKRVITFHDLSYEYFPDFFSWRRNMWHIQMKPLEQLRFADKIIAVSKSTKTDLCNRYLIDPAKVEVIYSGISELIKKPTDRALQDFKSKNNLPDQFILFLAKLEPRKNITGIIKAFRILKKSGKFDNLHLLIAGSPGWLYKEIFNEASRSEYKDQIIFKNHIEDGDRSSYYSLASVFVYPSFFEGFGFPPLEAMSCGTPVVVSNNSSLPEVVGGGGVLVDPYNVYEISFAISAILTDDLLRAKIIFQGFETVKRFNWQEAARKTLTCLTAGL</sequence>
<proteinExistence type="predicted"/>
<dbReference type="Proteomes" id="UP000034032">
    <property type="component" value="Unassembled WGS sequence"/>
</dbReference>
<dbReference type="SUPFAM" id="SSF53756">
    <property type="entry name" value="UDP-Glycosyltransferase/glycogen phosphorylase"/>
    <property type="match status" value="1"/>
</dbReference>
<dbReference type="Pfam" id="PF00534">
    <property type="entry name" value="Glycos_transf_1"/>
    <property type="match status" value="1"/>
</dbReference>
<dbReference type="PANTHER" id="PTHR46401">
    <property type="entry name" value="GLYCOSYLTRANSFERASE WBBK-RELATED"/>
    <property type="match status" value="1"/>
</dbReference>
<dbReference type="CDD" id="cd03809">
    <property type="entry name" value="GT4_MtfB-like"/>
    <property type="match status" value="1"/>
</dbReference>
<evidence type="ECO:0000259" key="3">
    <source>
        <dbReference type="Pfam" id="PF13439"/>
    </source>
</evidence>
<evidence type="ECO:0000259" key="2">
    <source>
        <dbReference type="Pfam" id="PF00534"/>
    </source>
</evidence>
<dbReference type="Gene3D" id="3.40.50.2000">
    <property type="entry name" value="Glycogen Phosphorylase B"/>
    <property type="match status" value="2"/>
</dbReference>
<dbReference type="InterPro" id="IPR028098">
    <property type="entry name" value="Glyco_trans_4-like_N"/>
</dbReference>
<evidence type="ECO:0000313" key="4">
    <source>
        <dbReference type="EMBL" id="KKT82685.1"/>
    </source>
</evidence>
<comment type="caution">
    <text evidence="4">The sequence shown here is derived from an EMBL/GenBank/DDBJ whole genome shotgun (WGS) entry which is preliminary data.</text>
</comment>
<dbReference type="AlphaFoldDB" id="A0A0G1KGR2"/>
<reference evidence="4 5" key="1">
    <citation type="journal article" date="2015" name="Nature">
        <title>rRNA introns, odd ribosomes, and small enigmatic genomes across a large radiation of phyla.</title>
        <authorList>
            <person name="Brown C.T."/>
            <person name="Hug L.A."/>
            <person name="Thomas B.C."/>
            <person name="Sharon I."/>
            <person name="Castelle C.J."/>
            <person name="Singh A."/>
            <person name="Wilkins M.J."/>
            <person name="Williams K.H."/>
            <person name="Banfield J.F."/>
        </authorList>
    </citation>
    <scope>NUCLEOTIDE SEQUENCE [LARGE SCALE GENOMIC DNA]</scope>
</reference>
<dbReference type="GO" id="GO:0016757">
    <property type="term" value="F:glycosyltransferase activity"/>
    <property type="evidence" value="ECO:0007669"/>
    <property type="project" value="InterPro"/>
</dbReference>
<dbReference type="FunFam" id="3.40.50.2000:FF:000119">
    <property type="entry name" value="Glycosyl transferase group 1"/>
    <property type="match status" value="1"/>
</dbReference>
<protein>
    <submittedName>
        <fullName evidence="4">Glycosyl transferase group 1</fullName>
    </submittedName>
</protein>
<evidence type="ECO:0000313" key="5">
    <source>
        <dbReference type="Proteomes" id="UP000034032"/>
    </source>
</evidence>
<dbReference type="PANTHER" id="PTHR46401:SF2">
    <property type="entry name" value="GLYCOSYLTRANSFERASE WBBK-RELATED"/>
    <property type="match status" value="1"/>
</dbReference>
<feature type="domain" description="Glycosyltransferase subfamily 4-like N-terminal" evidence="3">
    <location>
        <begin position="17"/>
        <end position="178"/>
    </location>
</feature>
<gene>
    <name evidence="4" type="ORF">UW79_C0002G0002</name>
</gene>
<evidence type="ECO:0000256" key="1">
    <source>
        <dbReference type="ARBA" id="ARBA00022679"/>
    </source>
</evidence>
<keyword evidence="1 4" id="KW-0808">Transferase</keyword>
<dbReference type="Pfam" id="PF13439">
    <property type="entry name" value="Glyco_transf_4"/>
    <property type="match status" value="1"/>
</dbReference>
<dbReference type="InterPro" id="IPR001296">
    <property type="entry name" value="Glyco_trans_1"/>
</dbReference>
<organism evidence="4 5">
    <name type="scientific">Candidatus Yanofskybacteria bacterium GW2011_GWA2_44_9</name>
    <dbReference type="NCBI Taxonomy" id="1619025"/>
    <lineage>
        <taxon>Bacteria</taxon>
        <taxon>Candidatus Yanofskyibacteriota</taxon>
    </lineage>
</organism>
<feature type="domain" description="Glycosyl transferase family 1" evidence="2">
    <location>
        <begin position="189"/>
        <end position="353"/>
    </location>
</feature>
<accession>A0A0G1KGR2</accession>
<name>A0A0G1KGR2_9BACT</name>
<dbReference type="EMBL" id="LCJR01000002">
    <property type="protein sequence ID" value="KKT82685.1"/>
    <property type="molecule type" value="Genomic_DNA"/>
</dbReference>